<dbReference type="EMBL" id="MLJJ01000014">
    <property type="protein sequence ID" value="ORM99585.1"/>
    <property type="molecule type" value="Genomic_DNA"/>
</dbReference>
<evidence type="ECO:0000313" key="2">
    <source>
        <dbReference type="Proteomes" id="UP000193785"/>
    </source>
</evidence>
<organism evidence="1 2">
    <name type="scientific">Pantoea septica</name>
    <dbReference type="NCBI Taxonomy" id="472695"/>
    <lineage>
        <taxon>Bacteria</taxon>
        <taxon>Pseudomonadati</taxon>
        <taxon>Pseudomonadota</taxon>
        <taxon>Gammaproteobacteria</taxon>
        <taxon>Enterobacterales</taxon>
        <taxon>Erwiniaceae</taxon>
        <taxon>Pantoea</taxon>
    </lineage>
</organism>
<keyword evidence="2" id="KW-1185">Reference proteome</keyword>
<reference evidence="1 2" key="1">
    <citation type="journal article" date="2017" name="Antonie Van Leeuwenhoek">
        <title>Phylogenomic resolution of the bacterial genus Pantoea and its relationship with Erwinia and Tatumella.</title>
        <authorList>
            <person name="Palmer M."/>
            <person name="Steenkamp E.T."/>
            <person name="Coetzee M.P."/>
            <person name="Chan W.Y."/>
            <person name="van Zyl E."/>
            <person name="De Maayer P."/>
            <person name="Coutinho T.A."/>
            <person name="Blom J."/>
            <person name="Smits T.H."/>
            <person name="Duffy B."/>
            <person name="Venter S.N."/>
        </authorList>
    </citation>
    <scope>NUCLEOTIDE SEQUENCE [LARGE SCALE GENOMIC DNA]</scope>
    <source>
        <strain evidence="1 2">LMG 5345</strain>
    </source>
</reference>
<accession>A0ABX3USZ2</accession>
<protein>
    <submittedName>
        <fullName evidence="1">Uncharacterized protein</fullName>
    </submittedName>
</protein>
<comment type="caution">
    <text evidence="1">The sequence shown here is derived from an EMBL/GenBank/DDBJ whole genome shotgun (WGS) entry which is preliminary data.</text>
</comment>
<name>A0ABX3USZ2_9GAMM</name>
<gene>
    <name evidence="1" type="ORF">HA46_09340</name>
</gene>
<dbReference type="Proteomes" id="UP000193785">
    <property type="component" value="Unassembled WGS sequence"/>
</dbReference>
<proteinExistence type="predicted"/>
<sequence length="423" mass="47077">MVALAGKSGGAMQVWQAYDCKTLSAEALYRNLLDARGMTTARFYGSEFGRYTPPQPGPNQDPETLKRICSLPEKAVVWEKIEPTNRFGATALVDVASLKRSGDELQVRLGYDYATKDFDPPYDAPYAFKVENYRFNCQTQALAPVSMMDVDDKGYVTDSLDSGDIADRKASFPLTPLMKQTFTRLCATADLQRFRALGRFVSATHKAVSRNASNMLPDLSENPASVLAALPLDKELEQQVHQLIAPWALPRFRQLNWVENSPSGKVAVRIDVDEQGYLRKLENYGIWKVQRLTLGNLIQLKFAMSIASQPSRLEALKTTLRFPLVAGQTFTVDTDLVERAPSSDVRRTRQQCSVQAGGEAQSINPAFSGRYLQVACRSEGDGQKTVETRDAWLEDLRVLAPLASKLGSAPWQDTRLEQVAIIR</sequence>
<evidence type="ECO:0000313" key="1">
    <source>
        <dbReference type="EMBL" id="ORM99585.1"/>
    </source>
</evidence>